<accession>A0ABW2Z8K4</accession>
<comment type="caution">
    <text evidence="1">The sequence shown here is derived from an EMBL/GenBank/DDBJ whole genome shotgun (WGS) entry which is preliminary data.</text>
</comment>
<gene>
    <name evidence="1" type="ORF">ACFQZW_13005</name>
</gene>
<dbReference type="Proteomes" id="UP001597032">
    <property type="component" value="Unassembled WGS sequence"/>
</dbReference>
<reference evidence="2" key="1">
    <citation type="journal article" date="2019" name="Int. J. Syst. Evol. Microbiol.">
        <title>The Global Catalogue of Microorganisms (GCM) 10K type strain sequencing project: providing services to taxonomists for standard genome sequencing and annotation.</title>
        <authorList>
            <consortium name="The Broad Institute Genomics Platform"/>
            <consortium name="The Broad Institute Genome Sequencing Center for Infectious Disease"/>
            <person name="Wu L."/>
            <person name="Ma J."/>
        </authorList>
    </citation>
    <scope>NUCLEOTIDE SEQUENCE [LARGE SCALE GENOMIC DNA]</scope>
    <source>
        <strain evidence="2">CCUG 60022</strain>
    </source>
</reference>
<proteinExistence type="predicted"/>
<name>A0ABW2Z8K4_9FLAO</name>
<evidence type="ECO:0000313" key="1">
    <source>
        <dbReference type="EMBL" id="MFD0763003.1"/>
    </source>
</evidence>
<evidence type="ECO:0000313" key="2">
    <source>
        <dbReference type="Proteomes" id="UP001597032"/>
    </source>
</evidence>
<keyword evidence="2" id="KW-1185">Reference proteome</keyword>
<protein>
    <recommendedName>
        <fullName evidence="3">HNH endonuclease</fullName>
    </recommendedName>
</protein>
<evidence type="ECO:0008006" key="3">
    <source>
        <dbReference type="Google" id="ProtNLM"/>
    </source>
</evidence>
<dbReference type="EMBL" id="JBHTIC010000020">
    <property type="protein sequence ID" value="MFD0763003.1"/>
    <property type="molecule type" value="Genomic_DNA"/>
</dbReference>
<dbReference type="RefSeq" id="WP_386783567.1">
    <property type="nucleotide sequence ID" value="NZ_JBHTIC010000020.1"/>
</dbReference>
<organism evidence="1 2">
    <name type="scientific">Lutibacter aestuarii</name>
    <dbReference type="NCBI Taxonomy" id="861111"/>
    <lineage>
        <taxon>Bacteria</taxon>
        <taxon>Pseudomonadati</taxon>
        <taxon>Bacteroidota</taxon>
        <taxon>Flavobacteriia</taxon>
        <taxon>Flavobacteriales</taxon>
        <taxon>Flavobacteriaceae</taxon>
        <taxon>Lutibacter</taxon>
    </lineage>
</organism>
<sequence length="109" mass="13061">MPTAPKKRKRPWVSERKPFEREQDNSWFYNNWKWRKFSSWFKKKHPLCEMKCKEDGIITASTVTDHLYQYGKNVPGWDLNDLKEEYFQAGCDKCHNSRSGKQGHGYKGK</sequence>